<evidence type="ECO:0000313" key="2">
    <source>
        <dbReference type="Proteomes" id="UP001597181"/>
    </source>
</evidence>
<dbReference type="Proteomes" id="UP001597181">
    <property type="component" value="Unassembled WGS sequence"/>
</dbReference>
<organism evidence="1 2">
    <name type="scientific">Leucobacter albus</name>
    <dbReference type="NCBI Taxonomy" id="272210"/>
    <lineage>
        <taxon>Bacteria</taxon>
        <taxon>Bacillati</taxon>
        <taxon>Actinomycetota</taxon>
        <taxon>Actinomycetes</taxon>
        <taxon>Micrococcales</taxon>
        <taxon>Microbacteriaceae</taxon>
        <taxon>Leucobacter</taxon>
    </lineage>
</organism>
<comment type="caution">
    <text evidence="1">The sequence shown here is derived from an EMBL/GenBank/DDBJ whole genome shotgun (WGS) entry which is preliminary data.</text>
</comment>
<keyword evidence="2" id="KW-1185">Reference proteome</keyword>
<proteinExistence type="predicted"/>
<accession>A0ABW3TJU5</accession>
<gene>
    <name evidence="1" type="ORF">ACFQ3U_03820</name>
</gene>
<name>A0ABW3TJU5_9MICO</name>
<dbReference type="EMBL" id="JBHTLY010000001">
    <property type="protein sequence ID" value="MFD1201016.1"/>
    <property type="molecule type" value="Genomic_DNA"/>
</dbReference>
<protein>
    <submittedName>
        <fullName evidence="1">Uncharacterized protein</fullName>
    </submittedName>
</protein>
<reference evidence="2" key="1">
    <citation type="journal article" date="2019" name="Int. J. Syst. Evol. Microbiol.">
        <title>The Global Catalogue of Microorganisms (GCM) 10K type strain sequencing project: providing services to taxonomists for standard genome sequencing and annotation.</title>
        <authorList>
            <consortium name="The Broad Institute Genomics Platform"/>
            <consortium name="The Broad Institute Genome Sequencing Center for Infectious Disease"/>
            <person name="Wu L."/>
            <person name="Ma J."/>
        </authorList>
    </citation>
    <scope>NUCLEOTIDE SEQUENCE [LARGE SCALE GENOMIC DNA]</scope>
    <source>
        <strain evidence="2">CCUG 50213</strain>
    </source>
</reference>
<dbReference type="RefSeq" id="WP_343959751.1">
    <property type="nucleotide sequence ID" value="NZ_BAAAKZ010000003.1"/>
</dbReference>
<sequence length="90" mass="9421">MSARGEVARVALLPGSSLELALEERPTQADLADYAAALKPLAEPGDRVCIDAASGGSFCVIAAPQLSDAELNDRAKRAGAPFIEAWNERP</sequence>
<evidence type="ECO:0000313" key="1">
    <source>
        <dbReference type="EMBL" id="MFD1201016.1"/>
    </source>
</evidence>